<evidence type="ECO:0000256" key="1">
    <source>
        <dbReference type="SAM" id="SignalP"/>
    </source>
</evidence>
<evidence type="ECO:0000313" key="3">
    <source>
        <dbReference type="Proteomes" id="UP001160130"/>
    </source>
</evidence>
<feature type="signal peptide" evidence="1">
    <location>
        <begin position="1"/>
        <end position="41"/>
    </location>
</feature>
<proteinExistence type="predicted"/>
<feature type="chain" id="PRO_5046469382" evidence="1">
    <location>
        <begin position="42"/>
        <end position="104"/>
    </location>
</feature>
<gene>
    <name evidence="2" type="ORF">M2272_000377</name>
</gene>
<sequence>MVTTTHWARLTQVRRLVCAAVFAAAVALPGSAIGVAVIANAEPDNDGSWDIKAFNDCIQNTTKPTWRCCIESGGVPSAPADLNICTAPRAKPATLVQSPRGRPL</sequence>
<protein>
    <submittedName>
        <fullName evidence="2">Uncharacterized protein</fullName>
    </submittedName>
</protein>
<evidence type="ECO:0000313" key="2">
    <source>
        <dbReference type="EMBL" id="MDH6193756.1"/>
    </source>
</evidence>
<name>A0ABT6KU18_9MYCO</name>
<dbReference type="EMBL" id="JARXVE010000001">
    <property type="protein sequence ID" value="MDH6193756.1"/>
    <property type="molecule type" value="Genomic_DNA"/>
</dbReference>
<keyword evidence="3" id="KW-1185">Reference proteome</keyword>
<comment type="caution">
    <text evidence="2">The sequence shown here is derived from an EMBL/GenBank/DDBJ whole genome shotgun (WGS) entry which is preliminary data.</text>
</comment>
<dbReference type="RefSeq" id="WP_280830432.1">
    <property type="nucleotide sequence ID" value="NZ_JARXVE010000001.1"/>
</dbReference>
<reference evidence="2 3" key="1">
    <citation type="submission" date="2023-04" db="EMBL/GenBank/DDBJ databases">
        <title>Forest soil microbial communities from Buena Vista Peninsula, Colon Province, Panama.</title>
        <authorList>
            <person name="Bouskill N."/>
        </authorList>
    </citation>
    <scope>NUCLEOTIDE SEQUENCE [LARGE SCALE GENOMIC DNA]</scope>
    <source>
        <strain evidence="2 3">AC80</strain>
    </source>
</reference>
<organism evidence="2 3">
    <name type="scientific">Mycolicibacterium frederiksbergense</name>
    <dbReference type="NCBI Taxonomy" id="117567"/>
    <lineage>
        <taxon>Bacteria</taxon>
        <taxon>Bacillati</taxon>
        <taxon>Actinomycetota</taxon>
        <taxon>Actinomycetes</taxon>
        <taxon>Mycobacteriales</taxon>
        <taxon>Mycobacteriaceae</taxon>
        <taxon>Mycolicibacterium</taxon>
    </lineage>
</organism>
<dbReference type="Proteomes" id="UP001160130">
    <property type="component" value="Unassembled WGS sequence"/>
</dbReference>
<accession>A0ABT6KU18</accession>
<keyword evidence="1" id="KW-0732">Signal</keyword>